<dbReference type="CDD" id="cd07814">
    <property type="entry name" value="SRPBCC_CalC_Aha1-like"/>
    <property type="match status" value="1"/>
</dbReference>
<dbReference type="RefSeq" id="WP_133108688.1">
    <property type="nucleotide sequence ID" value="NZ_SMNA01000007.1"/>
</dbReference>
<accession>A0ABY2E381</accession>
<comment type="caution">
    <text evidence="3">The sequence shown here is derived from an EMBL/GenBank/DDBJ whole genome shotgun (WGS) entry which is preliminary data.</text>
</comment>
<feature type="domain" description="Activator of Hsp90 ATPase homologue 1/2-like C-terminal" evidence="2">
    <location>
        <begin position="177"/>
        <end position="303"/>
    </location>
</feature>
<evidence type="ECO:0000313" key="3">
    <source>
        <dbReference type="EMBL" id="TDE91654.1"/>
    </source>
</evidence>
<sequence length="305" mass="32943">MDDTIRRALTGAADRPALTFRRTYRASPGQVRDACTNPERLARWLGQVEGGPGAPGEAFTATLSEDPDDTASGRVRSCSSEGFSVTWAWQGEAESTISVRIAALDEQTTELTLDHRLAEPDHAAGYGGGWEQCLHALARALGGPATTAGDDEAVEAAAVGQWRTIARAPLELTQRLDAPPERVWAAFATADGLRSWWWRHWDDVSVEVDARIGGGYRIEAPGAGITLHGTYLALEAPGHLAFTWEWEDGENSVPDEAVDVRIMPDGAGSLVRVRHSGPWADDAPADSYRQGWEFTLGQLRESLGA</sequence>
<evidence type="ECO:0000256" key="1">
    <source>
        <dbReference type="ARBA" id="ARBA00006817"/>
    </source>
</evidence>
<comment type="similarity">
    <text evidence="1">Belongs to the AHA1 family.</text>
</comment>
<reference evidence="3 4" key="1">
    <citation type="submission" date="2019-03" db="EMBL/GenBank/DDBJ databases">
        <title>Genomic features of bacteria from cold environments.</title>
        <authorList>
            <person name="Shen L."/>
        </authorList>
    </citation>
    <scope>NUCLEOTIDE SEQUENCE [LARGE SCALE GENOMIC DNA]</scope>
    <source>
        <strain evidence="4">T3246-1</strain>
    </source>
</reference>
<dbReference type="SUPFAM" id="SSF55961">
    <property type="entry name" value="Bet v1-like"/>
    <property type="match status" value="2"/>
</dbReference>
<organism evidence="3 4">
    <name type="scientific">Occultella glacieicola</name>
    <dbReference type="NCBI Taxonomy" id="2518684"/>
    <lineage>
        <taxon>Bacteria</taxon>
        <taxon>Bacillati</taxon>
        <taxon>Actinomycetota</taxon>
        <taxon>Actinomycetes</taxon>
        <taxon>Micrococcales</taxon>
        <taxon>Ruaniaceae</taxon>
        <taxon>Occultella</taxon>
    </lineage>
</organism>
<dbReference type="Proteomes" id="UP000504882">
    <property type="component" value="Unassembled WGS sequence"/>
</dbReference>
<evidence type="ECO:0000259" key="2">
    <source>
        <dbReference type="Pfam" id="PF08327"/>
    </source>
</evidence>
<protein>
    <recommendedName>
        <fullName evidence="2">Activator of Hsp90 ATPase homologue 1/2-like C-terminal domain-containing protein</fullName>
    </recommendedName>
</protein>
<dbReference type="Pfam" id="PF08327">
    <property type="entry name" value="AHSA1"/>
    <property type="match status" value="2"/>
</dbReference>
<keyword evidence="4" id="KW-1185">Reference proteome</keyword>
<proteinExistence type="inferred from homology"/>
<evidence type="ECO:0000313" key="4">
    <source>
        <dbReference type="Proteomes" id="UP000504882"/>
    </source>
</evidence>
<feature type="domain" description="Activator of Hsp90 ATPase homologue 1/2-like C-terminal" evidence="2">
    <location>
        <begin position="26"/>
        <end position="141"/>
    </location>
</feature>
<dbReference type="EMBL" id="SMNA01000007">
    <property type="protein sequence ID" value="TDE91654.1"/>
    <property type="molecule type" value="Genomic_DNA"/>
</dbReference>
<dbReference type="InterPro" id="IPR023393">
    <property type="entry name" value="START-like_dom_sf"/>
</dbReference>
<name>A0ABY2E381_9MICO</name>
<gene>
    <name evidence="3" type="ORF">EXU48_16100</name>
</gene>
<dbReference type="Gene3D" id="3.30.530.20">
    <property type="match status" value="2"/>
</dbReference>
<dbReference type="InterPro" id="IPR013538">
    <property type="entry name" value="ASHA1/2-like_C"/>
</dbReference>